<dbReference type="RefSeq" id="WP_162443833.1">
    <property type="nucleotide sequence ID" value="NZ_CP048222.1"/>
</dbReference>
<evidence type="ECO:0000256" key="3">
    <source>
        <dbReference type="ARBA" id="ARBA00022989"/>
    </source>
</evidence>
<dbReference type="Proteomes" id="UP000480178">
    <property type="component" value="Chromosome"/>
</dbReference>
<accession>A0A6C0GIC9</accession>
<name>A0A6C0GIC9_9BACT</name>
<comment type="subcellular location">
    <subcellularLocation>
        <location evidence="1">Membrane</location>
        <topology evidence="1">Multi-pass membrane protein</topology>
    </subcellularLocation>
</comment>
<feature type="transmembrane region" description="Helical" evidence="5">
    <location>
        <begin position="52"/>
        <end position="70"/>
    </location>
</feature>
<reference evidence="7 8" key="1">
    <citation type="submission" date="2020-01" db="EMBL/GenBank/DDBJ databases">
        <authorList>
            <person name="Kim M.K."/>
        </authorList>
    </citation>
    <scope>NUCLEOTIDE SEQUENCE [LARGE SCALE GENOMIC DNA]</scope>
    <source>
        <strain evidence="7 8">172606-1</strain>
    </source>
</reference>
<dbReference type="InterPro" id="IPR022764">
    <property type="entry name" value="Peptidase_S54_rhomboid_dom"/>
</dbReference>
<feature type="transmembrane region" description="Helical" evidence="5">
    <location>
        <begin position="227"/>
        <end position="245"/>
    </location>
</feature>
<feature type="domain" description="Peptidase S54 rhomboid" evidence="6">
    <location>
        <begin position="39"/>
        <end position="97"/>
    </location>
</feature>
<dbReference type="InterPro" id="IPR035952">
    <property type="entry name" value="Rhomboid-like_sf"/>
</dbReference>
<keyword evidence="7" id="KW-0645">Protease</keyword>
<dbReference type="GO" id="GO:0016020">
    <property type="term" value="C:membrane"/>
    <property type="evidence" value="ECO:0007669"/>
    <property type="project" value="UniProtKB-SubCell"/>
</dbReference>
<evidence type="ECO:0000313" key="8">
    <source>
        <dbReference type="Proteomes" id="UP000480178"/>
    </source>
</evidence>
<dbReference type="PANTHER" id="PTHR43731:SF26">
    <property type="entry name" value="RHOMBOID-LIKE PROTEIN 10, CHLOROPLASTIC"/>
    <property type="match status" value="1"/>
</dbReference>
<evidence type="ECO:0000256" key="1">
    <source>
        <dbReference type="ARBA" id="ARBA00004141"/>
    </source>
</evidence>
<protein>
    <submittedName>
        <fullName evidence="7">Rhomboid family intramembrane serine protease</fullName>
    </submittedName>
</protein>
<feature type="domain" description="Peptidase S54 rhomboid" evidence="6">
    <location>
        <begin position="160"/>
        <end position="244"/>
    </location>
</feature>
<feature type="transmembrane region" description="Helical" evidence="5">
    <location>
        <begin position="195"/>
        <end position="215"/>
    </location>
</feature>
<keyword evidence="4 5" id="KW-0472">Membrane</keyword>
<feature type="transmembrane region" description="Helical" evidence="5">
    <location>
        <begin position="79"/>
        <end position="100"/>
    </location>
</feature>
<dbReference type="Gene3D" id="1.20.1540.10">
    <property type="entry name" value="Rhomboid-like"/>
    <property type="match status" value="1"/>
</dbReference>
<dbReference type="EMBL" id="CP048222">
    <property type="protein sequence ID" value="QHT67811.1"/>
    <property type="molecule type" value="Genomic_DNA"/>
</dbReference>
<keyword evidence="8" id="KW-1185">Reference proteome</keyword>
<dbReference type="KEGG" id="rhoz:GXP67_14780"/>
<evidence type="ECO:0000256" key="5">
    <source>
        <dbReference type="SAM" id="Phobius"/>
    </source>
</evidence>
<evidence type="ECO:0000259" key="6">
    <source>
        <dbReference type="Pfam" id="PF01694"/>
    </source>
</evidence>
<dbReference type="GO" id="GO:0006508">
    <property type="term" value="P:proteolysis"/>
    <property type="evidence" value="ECO:0007669"/>
    <property type="project" value="UniProtKB-KW"/>
</dbReference>
<gene>
    <name evidence="7" type="ORF">GXP67_14780</name>
</gene>
<organism evidence="7 8">
    <name type="scientific">Rhodocytophaga rosea</name>
    <dbReference type="NCBI Taxonomy" id="2704465"/>
    <lineage>
        <taxon>Bacteria</taxon>
        <taxon>Pseudomonadati</taxon>
        <taxon>Bacteroidota</taxon>
        <taxon>Cytophagia</taxon>
        <taxon>Cytophagales</taxon>
        <taxon>Rhodocytophagaceae</taxon>
        <taxon>Rhodocytophaga</taxon>
    </lineage>
</organism>
<dbReference type="AlphaFoldDB" id="A0A6C0GIC9"/>
<dbReference type="SUPFAM" id="SSF144091">
    <property type="entry name" value="Rhomboid-like"/>
    <property type="match status" value="1"/>
</dbReference>
<dbReference type="Pfam" id="PF01694">
    <property type="entry name" value="Rhomboid"/>
    <property type="match status" value="2"/>
</dbReference>
<keyword evidence="3 5" id="KW-1133">Transmembrane helix</keyword>
<dbReference type="GO" id="GO:0004252">
    <property type="term" value="F:serine-type endopeptidase activity"/>
    <property type="evidence" value="ECO:0007669"/>
    <property type="project" value="InterPro"/>
</dbReference>
<evidence type="ECO:0000256" key="4">
    <source>
        <dbReference type="ARBA" id="ARBA00023136"/>
    </source>
</evidence>
<evidence type="ECO:0000313" key="7">
    <source>
        <dbReference type="EMBL" id="QHT67811.1"/>
    </source>
</evidence>
<dbReference type="PANTHER" id="PTHR43731">
    <property type="entry name" value="RHOMBOID PROTEASE"/>
    <property type="match status" value="1"/>
</dbReference>
<evidence type="ECO:0000256" key="2">
    <source>
        <dbReference type="ARBA" id="ARBA00022692"/>
    </source>
</evidence>
<keyword evidence="2 5" id="KW-0812">Transmembrane</keyword>
<feature type="transmembrane region" description="Helical" evidence="5">
    <location>
        <begin position="170"/>
        <end position="190"/>
    </location>
</feature>
<keyword evidence="7" id="KW-0378">Hydrolase</keyword>
<sequence>MVRNLLLLNVVIFILQKSELSFMAYLPLRPLQSDFFMPHQLLTYMFLHDTSGWRHILSNMIGLVIFGPLLEQFWGPKRFLFFYLFTGIGAGVLHSGVTYYEVNQIREATEIYLQDPTPGKFVSYISKYASQLYTNNFEFINNFEENPSNPQIIQETKNFVRQYYSERSSIPTMGASGAVFGILMAFGLLFPNTEILLYFLFPVKAKYIVALYGIYEVFAGFQQAPGDSVAHFAHIGGMLFAYILVKHWGSQRNKFY</sequence>
<proteinExistence type="predicted"/>
<dbReference type="InterPro" id="IPR050925">
    <property type="entry name" value="Rhomboid_protease_S54"/>
</dbReference>